<dbReference type="AlphaFoldDB" id="A0A2K3N7N9"/>
<protein>
    <submittedName>
        <fullName evidence="2">Uncharacterized protein</fullName>
    </submittedName>
</protein>
<gene>
    <name evidence="2" type="ORF">L195_g022297</name>
</gene>
<feature type="region of interest" description="Disordered" evidence="1">
    <location>
        <begin position="45"/>
        <end position="74"/>
    </location>
</feature>
<evidence type="ECO:0000313" key="3">
    <source>
        <dbReference type="Proteomes" id="UP000236291"/>
    </source>
</evidence>
<evidence type="ECO:0000313" key="2">
    <source>
        <dbReference type="EMBL" id="PNX99036.1"/>
    </source>
</evidence>
<sequence>MCTKRTLSFWVEYLLSEVATSEPYNSKNSGFGCFSPCLADWGSLSEPDRTTEQQTASNHLCVESPGEDHQSLGEMSPPALARFRRSHQLLETFCFSVAMIRHVSPSESV</sequence>
<reference evidence="2 3" key="2">
    <citation type="journal article" date="2017" name="Front. Plant Sci.">
        <title>Gene Classification and Mining of Molecular Markers Useful in Red Clover (Trifolium pratense) Breeding.</title>
        <authorList>
            <person name="Istvanek J."/>
            <person name="Dluhosova J."/>
            <person name="Dluhos P."/>
            <person name="Patkova L."/>
            <person name="Nedelnik J."/>
            <person name="Repkova J."/>
        </authorList>
    </citation>
    <scope>NUCLEOTIDE SEQUENCE [LARGE SCALE GENOMIC DNA]</scope>
    <source>
        <strain evidence="3">cv. Tatra</strain>
        <tissue evidence="2">Young leaves</tissue>
    </source>
</reference>
<dbReference type="EMBL" id="ASHM01017324">
    <property type="protein sequence ID" value="PNX99036.1"/>
    <property type="molecule type" value="Genomic_DNA"/>
</dbReference>
<comment type="caution">
    <text evidence="2">The sequence shown here is derived from an EMBL/GenBank/DDBJ whole genome shotgun (WGS) entry which is preliminary data.</text>
</comment>
<name>A0A2K3N7N9_TRIPR</name>
<accession>A0A2K3N7N9</accession>
<proteinExistence type="predicted"/>
<reference evidence="2 3" key="1">
    <citation type="journal article" date="2014" name="Am. J. Bot.">
        <title>Genome assembly and annotation for red clover (Trifolium pratense; Fabaceae).</title>
        <authorList>
            <person name="Istvanek J."/>
            <person name="Jaros M."/>
            <person name="Krenek A."/>
            <person name="Repkova J."/>
        </authorList>
    </citation>
    <scope>NUCLEOTIDE SEQUENCE [LARGE SCALE GENOMIC DNA]</scope>
    <source>
        <strain evidence="3">cv. Tatra</strain>
        <tissue evidence="2">Young leaves</tissue>
    </source>
</reference>
<organism evidence="2 3">
    <name type="scientific">Trifolium pratense</name>
    <name type="common">Red clover</name>
    <dbReference type="NCBI Taxonomy" id="57577"/>
    <lineage>
        <taxon>Eukaryota</taxon>
        <taxon>Viridiplantae</taxon>
        <taxon>Streptophyta</taxon>
        <taxon>Embryophyta</taxon>
        <taxon>Tracheophyta</taxon>
        <taxon>Spermatophyta</taxon>
        <taxon>Magnoliopsida</taxon>
        <taxon>eudicotyledons</taxon>
        <taxon>Gunneridae</taxon>
        <taxon>Pentapetalae</taxon>
        <taxon>rosids</taxon>
        <taxon>fabids</taxon>
        <taxon>Fabales</taxon>
        <taxon>Fabaceae</taxon>
        <taxon>Papilionoideae</taxon>
        <taxon>50 kb inversion clade</taxon>
        <taxon>NPAAA clade</taxon>
        <taxon>Hologalegina</taxon>
        <taxon>IRL clade</taxon>
        <taxon>Trifolieae</taxon>
        <taxon>Trifolium</taxon>
    </lineage>
</organism>
<dbReference type="Proteomes" id="UP000236291">
    <property type="component" value="Unassembled WGS sequence"/>
</dbReference>
<evidence type="ECO:0000256" key="1">
    <source>
        <dbReference type="SAM" id="MobiDB-lite"/>
    </source>
</evidence>